<dbReference type="Gene3D" id="3.20.20.80">
    <property type="entry name" value="Glycosidases"/>
    <property type="match status" value="1"/>
</dbReference>
<name>A0A1N6RXZ8_9ACTN</name>
<dbReference type="InterPro" id="IPR000322">
    <property type="entry name" value="Glyco_hydro_31_TIM"/>
</dbReference>
<dbReference type="GO" id="GO:0030246">
    <property type="term" value="F:carbohydrate binding"/>
    <property type="evidence" value="ECO:0007669"/>
    <property type="project" value="InterPro"/>
</dbReference>
<dbReference type="InterPro" id="IPR048395">
    <property type="entry name" value="Glyco_hydro_31_C"/>
</dbReference>
<dbReference type="GO" id="GO:0005975">
    <property type="term" value="P:carbohydrate metabolic process"/>
    <property type="evidence" value="ECO:0007669"/>
    <property type="project" value="InterPro"/>
</dbReference>
<feature type="domain" description="Glycoside hydrolase family 31 N-terminal" evidence="8">
    <location>
        <begin position="55"/>
        <end position="218"/>
    </location>
</feature>
<sequence>MKFTDGYWQLRPGVTVLRPGAVESVEPEERSLTVFAPTGRITSRGDTLNRPVVTVRFSSPADGVIGVTIAHHLGEPTRLPRFEVAAGDEHPVKVDVAEHSATVTSGDLSARIALVDGWQVDFLHGDRLLTSSTARSIGVVTDADGREYVHERLGLDVGETVYGLGERFGAFVKNGQVVDIWNADGGTASEQAYKNVPFYLSSRGYGVFVDHPEHVSFEVGSEVVTQNQFSVEGQTLTYYLIDGPTPKDVLRRYTALTGRPARVPAWSYGLWLSTSFTTSYDEKTVTEFIDGMAERDLPLSVFHFDCFWMRQFHWVDFVWDPATFPDPEGMLRRLHERGLKVCVWINPYIAQRSYLFEEGRRHGYLVRRADGSVWQWDKWQAGMALVDFTNPDAVAWFTGKLKALLDMGVDCFKTDFGERIPTDVVWHDGSDPQRMHNYYTHLYNKAVFELLETERGEGEAVLFARSATAGGQQFPVHWGGDCESTFVAMAESLRGGLSLAASGFGYWSHDIGGFEGTPDPAVFKRWVAFGLLSSHSRLHGSGSYRVPWAFDDEAVDVLRHFTRLKMSLMPYLAAVAEEAHRDGVPMMRPMVLEFPDDPTAAYLDRQYMLGPDVLVAPVMSADGEVTFYVPAGTWTHLVTGEQLTGPAWFTERHEFDSLPVLARPGAVIPFGNRTDRPDYDWADGVRLRLFAPTEGQRTRVRVPSPGNGPAAEFEVRYADGAAVAELVAGESMGHHCEIQGVQR</sequence>
<evidence type="ECO:0000259" key="9">
    <source>
        <dbReference type="Pfam" id="PF21365"/>
    </source>
</evidence>
<protein>
    <recommendedName>
        <fullName evidence="5">alpha-D-xyloside xylohydrolase</fullName>
        <ecNumber evidence="5">3.2.1.177</ecNumber>
    </recommendedName>
</protein>
<dbReference type="GO" id="GO:0061634">
    <property type="term" value="F:alpha-D-xyloside xylohydrolase"/>
    <property type="evidence" value="ECO:0007669"/>
    <property type="project" value="UniProtKB-EC"/>
</dbReference>
<keyword evidence="3 6" id="KW-0326">Glycosidase</keyword>
<dbReference type="InterPro" id="IPR013780">
    <property type="entry name" value="Glyco_hydro_b"/>
</dbReference>
<dbReference type="Pfam" id="PF01055">
    <property type="entry name" value="Glyco_hydro_31_2nd"/>
    <property type="match status" value="1"/>
</dbReference>
<accession>A0A1N6RXZ8</accession>
<keyword evidence="2 6" id="KW-0378">Hydrolase</keyword>
<dbReference type="SUPFAM" id="SSF51445">
    <property type="entry name" value="(Trans)glycosidases"/>
    <property type="match status" value="1"/>
</dbReference>
<organism evidence="10 11">
    <name type="scientific">Micromonospora avicenniae</name>
    <dbReference type="NCBI Taxonomy" id="1198245"/>
    <lineage>
        <taxon>Bacteria</taxon>
        <taxon>Bacillati</taxon>
        <taxon>Actinomycetota</taxon>
        <taxon>Actinomycetes</taxon>
        <taxon>Micromonosporales</taxon>
        <taxon>Micromonosporaceae</taxon>
        <taxon>Micromonospora</taxon>
    </lineage>
</organism>
<dbReference type="PANTHER" id="PTHR43053">
    <property type="entry name" value="GLYCOSIDASE FAMILY 31"/>
    <property type="match status" value="1"/>
</dbReference>
<dbReference type="SUPFAM" id="SSF51011">
    <property type="entry name" value="Glycosyl hydrolase domain"/>
    <property type="match status" value="1"/>
</dbReference>
<dbReference type="Gene3D" id="2.60.40.1760">
    <property type="entry name" value="glycosyl hydrolase (family 31)"/>
    <property type="match status" value="1"/>
</dbReference>
<dbReference type="SUPFAM" id="SSF117125">
    <property type="entry name" value="Putative glucosidase YicI, C-terminal domain"/>
    <property type="match status" value="1"/>
</dbReference>
<evidence type="ECO:0000256" key="4">
    <source>
        <dbReference type="ARBA" id="ARBA00052064"/>
    </source>
</evidence>
<evidence type="ECO:0000256" key="6">
    <source>
        <dbReference type="RuleBase" id="RU361185"/>
    </source>
</evidence>
<evidence type="ECO:0000256" key="1">
    <source>
        <dbReference type="ARBA" id="ARBA00007806"/>
    </source>
</evidence>
<dbReference type="Gene3D" id="2.60.40.1180">
    <property type="entry name" value="Golgi alpha-mannosidase II"/>
    <property type="match status" value="2"/>
</dbReference>
<dbReference type="EC" id="3.2.1.177" evidence="5"/>
<dbReference type="AlphaFoldDB" id="A0A1N6RXZ8"/>
<feature type="domain" description="Glycosyl hydrolase family 31 C-terminal" evidence="9">
    <location>
        <begin position="583"/>
        <end position="668"/>
    </location>
</feature>
<dbReference type="RefSeq" id="WP_076467458.1">
    <property type="nucleotide sequence ID" value="NZ_FTNF01000002.1"/>
</dbReference>
<dbReference type="NCBIfam" id="NF007940">
    <property type="entry name" value="PRK10658.1"/>
    <property type="match status" value="1"/>
</dbReference>
<evidence type="ECO:0000256" key="2">
    <source>
        <dbReference type="ARBA" id="ARBA00022801"/>
    </source>
</evidence>
<dbReference type="CDD" id="cd06593">
    <property type="entry name" value="GH31_xylosidase_YicI"/>
    <property type="match status" value="1"/>
</dbReference>
<proteinExistence type="inferred from homology"/>
<dbReference type="Pfam" id="PF21365">
    <property type="entry name" value="Glyco_hydro_31_3rd"/>
    <property type="match status" value="1"/>
</dbReference>
<dbReference type="Proteomes" id="UP000186004">
    <property type="component" value="Unassembled WGS sequence"/>
</dbReference>
<evidence type="ECO:0000256" key="5">
    <source>
        <dbReference type="ARBA" id="ARBA00066962"/>
    </source>
</evidence>
<dbReference type="PANTHER" id="PTHR43053:SF4">
    <property type="entry name" value="MYOGENESIS-REGULATING GLYCOSIDASE"/>
    <property type="match status" value="1"/>
</dbReference>
<reference evidence="10 11" key="1">
    <citation type="submission" date="2017-01" db="EMBL/GenBank/DDBJ databases">
        <authorList>
            <person name="Mah S.A."/>
            <person name="Swanson W.J."/>
            <person name="Moy G.W."/>
            <person name="Vacquier V.D."/>
        </authorList>
    </citation>
    <scope>NUCLEOTIDE SEQUENCE [LARGE SCALE GENOMIC DNA]</scope>
    <source>
        <strain evidence="10 11">DSM 45758</strain>
    </source>
</reference>
<evidence type="ECO:0000259" key="7">
    <source>
        <dbReference type="Pfam" id="PF01055"/>
    </source>
</evidence>
<dbReference type="InterPro" id="IPR017853">
    <property type="entry name" value="GH"/>
</dbReference>
<evidence type="ECO:0000259" key="8">
    <source>
        <dbReference type="Pfam" id="PF13802"/>
    </source>
</evidence>
<dbReference type="FunFam" id="3.20.20.80:FF:000053">
    <property type="entry name" value="Alpha-xylosidase YicI"/>
    <property type="match status" value="1"/>
</dbReference>
<gene>
    <name evidence="10" type="ORF">SAMN05444858_10218</name>
</gene>
<dbReference type="InterPro" id="IPR050985">
    <property type="entry name" value="Alpha-glycosidase_related"/>
</dbReference>
<dbReference type="Pfam" id="PF13802">
    <property type="entry name" value="Gal_mutarotas_2"/>
    <property type="match status" value="1"/>
</dbReference>
<evidence type="ECO:0000256" key="3">
    <source>
        <dbReference type="ARBA" id="ARBA00023295"/>
    </source>
</evidence>
<keyword evidence="11" id="KW-1185">Reference proteome</keyword>
<dbReference type="STRING" id="1198245.SAMN05444858_10218"/>
<comment type="catalytic activity">
    <reaction evidence="4">
        <text>Hydrolysis of terminal, non-reducing alpha-D-xylose residues with release of alpha-D-xylose.</text>
        <dbReference type="EC" id="3.2.1.177"/>
    </reaction>
</comment>
<dbReference type="OrthoDB" id="176168at2"/>
<dbReference type="InterPro" id="IPR011013">
    <property type="entry name" value="Gal_mutarotase_sf_dom"/>
</dbReference>
<dbReference type="SUPFAM" id="SSF74650">
    <property type="entry name" value="Galactose mutarotase-like"/>
    <property type="match status" value="1"/>
</dbReference>
<evidence type="ECO:0000313" key="11">
    <source>
        <dbReference type="Proteomes" id="UP000186004"/>
    </source>
</evidence>
<dbReference type="InterPro" id="IPR025887">
    <property type="entry name" value="Glyco_hydro_31_N_dom"/>
</dbReference>
<comment type="similarity">
    <text evidence="1 6">Belongs to the glycosyl hydrolase 31 family.</text>
</comment>
<evidence type="ECO:0000313" key="10">
    <source>
        <dbReference type="EMBL" id="SIQ33728.1"/>
    </source>
</evidence>
<feature type="domain" description="Glycoside hydrolase family 31 TIM barrel" evidence="7">
    <location>
        <begin position="260"/>
        <end position="572"/>
    </location>
</feature>
<dbReference type="EMBL" id="FTNF01000002">
    <property type="protein sequence ID" value="SIQ33728.1"/>
    <property type="molecule type" value="Genomic_DNA"/>
</dbReference>
<dbReference type="CDD" id="cd14752">
    <property type="entry name" value="GH31_N"/>
    <property type="match status" value="1"/>
</dbReference>